<evidence type="ECO:0000256" key="2">
    <source>
        <dbReference type="ARBA" id="ARBA00023157"/>
    </source>
</evidence>
<organism evidence="5 6">
    <name type="scientific">Caerostris darwini</name>
    <dbReference type="NCBI Taxonomy" id="1538125"/>
    <lineage>
        <taxon>Eukaryota</taxon>
        <taxon>Metazoa</taxon>
        <taxon>Ecdysozoa</taxon>
        <taxon>Arthropoda</taxon>
        <taxon>Chelicerata</taxon>
        <taxon>Arachnida</taxon>
        <taxon>Araneae</taxon>
        <taxon>Araneomorphae</taxon>
        <taxon>Entelegynae</taxon>
        <taxon>Araneoidea</taxon>
        <taxon>Araneidae</taxon>
        <taxon>Caerostris</taxon>
    </lineage>
</organism>
<feature type="transmembrane region" description="Helical" evidence="3">
    <location>
        <begin position="401"/>
        <end position="423"/>
    </location>
</feature>
<feature type="domain" description="Fibronectin type-III" evidence="4">
    <location>
        <begin position="1"/>
        <end position="92"/>
    </location>
</feature>
<feature type="domain" description="Fibronectin type-III" evidence="4">
    <location>
        <begin position="96"/>
        <end position="206"/>
    </location>
</feature>
<name>A0AAV4MFB4_9ARAC</name>
<dbReference type="Gene3D" id="2.60.40.10">
    <property type="entry name" value="Immunoglobulins"/>
    <property type="match status" value="2"/>
</dbReference>
<dbReference type="InterPro" id="IPR003961">
    <property type="entry name" value="FN3_dom"/>
</dbReference>
<keyword evidence="1" id="KW-0677">Repeat</keyword>
<dbReference type="CDD" id="cd00063">
    <property type="entry name" value="FN3"/>
    <property type="match status" value="2"/>
</dbReference>
<protein>
    <submittedName>
        <fullName evidence="5">Protein-tyrosine-phosphatase</fullName>
    </submittedName>
</protein>
<dbReference type="PANTHER" id="PTHR24051">
    <property type="entry name" value="SUSHI DOMAIN-CONTAINING PROTEIN 1"/>
    <property type="match status" value="1"/>
</dbReference>
<proteinExistence type="predicted"/>
<dbReference type="InterPro" id="IPR013783">
    <property type="entry name" value="Ig-like_fold"/>
</dbReference>
<sequence>MMASTNETLLFGWRRPSHDNGAEISHYVVQLSQQLKMVSNETLPVLPSERQNYIFIFVGLEPGECYAFQVQPCSQIGCGSWSDELNATTSDGMADPPENIEMRCFHDNTQNINYVVVTWDAPKNVRGTVQAYNVTLEGEARYRNASGQVVSDAFQEFNEVQKENKVFKSTVRPNTNYMVKICTVNKAGCGHLSAPTDKSHCVSPPSVPSSMPEFYLNAMEGHEKCRQLKLKLQKVSERNGFIRCYRVVVVKLAKGDSISLLPRNPNEVNLTSYEGVHQNGVTGGAYLAEAFDNDNFANEVVLGDGEFSLCDPRSGPPFRIRRSTEEEVEEQERTLRVYDGSLDPDTNYSGFVEVQVWGPDGQILAKQSEYFKPVQTSSLSSSGSSAGTAPPVRPTDSPMTFLFGVICGTILVVLVLILVICLIRRRNSCPYDGDDGEHLGLTALLRRTVHRSSHLARGSGRCTHLALVPLKVFGMLSVVLCAKVLCAPSVTLTKLQTALQEECWLITSCKTGKHAVKFICK</sequence>
<dbReference type="InterPro" id="IPR051622">
    <property type="entry name" value="R-tyr_protein_phosphatases"/>
</dbReference>
<reference evidence="5 6" key="1">
    <citation type="submission" date="2021-06" db="EMBL/GenBank/DDBJ databases">
        <title>Caerostris darwini draft genome.</title>
        <authorList>
            <person name="Kono N."/>
            <person name="Arakawa K."/>
        </authorList>
    </citation>
    <scope>NUCLEOTIDE SEQUENCE [LARGE SCALE GENOMIC DNA]</scope>
</reference>
<evidence type="ECO:0000256" key="1">
    <source>
        <dbReference type="ARBA" id="ARBA00022737"/>
    </source>
</evidence>
<dbReference type="Proteomes" id="UP001054837">
    <property type="component" value="Unassembled WGS sequence"/>
</dbReference>
<dbReference type="PANTHER" id="PTHR24051:SF13">
    <property type="entry name" value="TYROSINE-PROTEIN KINASE RECEPTOR TIE-2-LIKE"/>
    <property type="match status" value="1"/>
</dbReference>
<dbReference type="InterPro" id="IPR036116">
    <property type="entry name" value="FN3_sf"/>
</dbReference>
<accession>A0AAV4MFB4</accession>
<evidence type="ECO:0000313" key="6">
    <source>
        <dbReference type="Proteomes" id="UP001054837"/>
    </source>
</evidence>
<evidence type="ECO:0000256" key="3">
    <source>
        <dbReference type="SAM" id="Phobius"/>
    </source>
</evidence>
<evidence type="ECO:0000313" key="5">
    <source>
        <dbReference type="EMBL" id="GIX69509.1"/>
    </source>
</evidence>
<keyword evidence="2" id="KW-1015">Disulfide bond</keyword>
<keyword evidence="3" id="KW-1133">Transmembrane helix</keyword>
<dbReference type="AlphaFoldDB" id="A0AAV4MFB4"/>
<evidence type="ECO:0000259" key="4">
    <source>
        <dbReference type="PROSITE" id="PS50853"/>
    </source>
</evidence>
<keyword evidence="3" id="KW-0472">Membrane</keyword>
<dbReference type="EMBL" id="BPLQ01000276">
    <property type="protein sequence ID" value="GIX69509.1"/>
    <property type="molecule type" value="Genomic_DNA"/>
</dbReference>
<dbReference type="Pfam" id="PF00041">
    <property type="entry name" value="fn3"/>
    <property type="match status" value="2"/>
</dbReference>
<keyword evidence="6" id="KW-1185">Reference proteome</keyword>
<comment type="caution">
    <text evidence="5">The sequence shown here is derived from an EMBL/GenBank/DDBJ whole genome shotgun (WGS) entry which is preliminary data.</text>
</comment>
<keyword evidence="3" id="KW-0812">Transmembrane</keyword>
<gene>
    <name evidence="5" type="ORF">CDAR_488111</name>
</gene>
<dbReference type="SUPFAM" id="SSF49265">
    <property type="entry name" value="Fibronectin type III"/>
    <property type="match status" value="2"/>
</dbReference>
<dbReference type="PROSITE" id="PS50853">
    <property type="entry name" value="FN3"/>
    <property type="match status" value="2"/>
</dbReference>